<keyword evidence="1" id="KW-0472">Membrane</keyword>
<evidence type="ECO:0000313" key="3">
    <source>
        <dbReference type="Proteomes" id="UP000198802"/>
    </source>
</evidence>
<sequence length="153" mass="16925">MRLPYRFRGDLTVVGYSLFFLAGLAPLLLVNRWLLDNAMSDLSLRNNGVHTTAVALSTRYEWRSDETTSWKEHTTRVSYTVGGEKYVGEVSGSYPAGGQVDVVYDRGDPTSLAHSPSEPGIARVVMGFTFLALGIGLLGAFILFFVGWWPFRA</sequence>
<name>A0A0S4QJC4_9ACTN</name>
<keyword evidence="1" id="KW-1133">Transmembrane helix</keyword>
<evidence type="ECO:0000313" key="2">
    <source>
        <dbReference type="EMBL" id="CUU54904.1"/>
    </source>
</evidence>
<accession>A0A0S4QJC4</accession>
<keyword evidence="3" id="KW-1185">Reference proteome</keyword>
<gene>
    <name evidence="2" type="ORF">Ga0074812_103394</name>
</gene>
<reference evidence="3" key="1">
    <citation type="submission" date="2015-11" db="EMBL/GenBank/DDBJ databases">
        <authorList>
            <person name="Varghese N."/>
        </authorList>
    </citation>
    <scope>NUCLEOTIDE SEQUENCE [LARGE SCALE GENOMIC DNA]</scope>
    <source>
        <strain evidence="3">DSM 45899</strain>
    </source>
</reference>
<dbReference type="AlphaFoldDB" id="A0A0S4QJC4"/>
<feature type="transmembrane region" description="Helical" evidence="1">
    <location>
        <begin position="13"/>
        <end position="35"/>
    </location>
</feature>
<dbReference type="EMBL" id="FAOZ01000003">
    <property type="protein sequence ID" value="CUU54904.1"/>
    <property type="molecule type" value="Genomic_DNA"/>
</dbReference>
<organism evidence="2 3">
    <name type="scientific">Parafrankia irregularis</name>
    <dbReference type="NCBI Taxonomy" id="795642"/>
    <lineage>
        <taxon>Bacteria</taxon>
        <taxon>Bacillati</taxon>
        <taxon>Actinomycetota</taxon>
        <taxon>Actinomycetes</taxon>
        <taxon>Frankiales</taxon>
        <taxon>Frankiaceae</taxon>
        <taxon>Parafrankia</taxon>
    </lineage>
</organism>
<feature type="transmembrane region" description="Helical" evidence="1">
    <location>
        <begin position="124"/>
        <end position="149"/>
    </location>
</feature>
<keyword evidence="1" id="KW-0812">Transmembrane</keyword>
<evidence type="ECO:0008006" key="4">
    <source>
        <dbReference type="Google" id="ProtNLM"/>
    </source>
</evidence>
<proteinExistence type="predicted"/>
<protein>
    <recommendedName>
        <fullName evidence="4">DUF3592 domain-containing protein</fullName>
    </recommendedName>
</protein>
<dbReference type="Proteomes" id="UP000198802">
    <property type="component" value="Unassembled WGS sequence"/>
</dbReference>
<evidence type="ECO:0000256" key="1">
    <source>
        <dbReference type="SAM" id="Phobius"/>
    </source>
</evidence>
<dbReference type="RefSeq" id="WP_131799417.1">
    <property type="nucleotide sequence ID" value="NZ_FAOZ01000003.1"/>
</dbReference>